<evidence type="ECO:0000256" key="2">
    <source>
        <dbReference type="ARBA" id="ARBA00022741"/>
    </source>
</evidence>
<evidence type="ECO:0008006" key="8">
    <source>
        <dbReference type="Google" id="ProtNLM"/>
    </source>
</evidence>
<evidence type="ECO:0000313" key="6">
    <source>
        <dbReference type="EMBL" id="KAG5543711.1"/>
    </source>
</evidence>
<dbReference type="PANTHER" id="PTHR47186:SF42">
    <property type="entry name" value="DISEASE RESISTANCE RPP13-LIKE PROTEIN 1"/>
    <property type="match status" value="1"/>
</dbReference>
<protein>
    <recommendedName>
        <fullName evidence="8">Rx N-terminal domain-containing protein</fullName>
    </recommendedName>
</protein>
<reference evidence="6 7" key="1">
    <citation type="submission" date="2020-08" db="EMBL/GenBank/DDBJ databases">
        <title>Plant Genome Project.</title>
        <authorList>
            <person name="Zhang R.-G."/>
        </authorList>
    </citation>
    <scope>NUCLEOTIDE SEQUENCE [LARGE SCALE GENOMIC DNA]</scope>
    <source>
        <strain evidence="6">WSP0</strain>
        <tissue evidence="6">Leaf</tissue>
    </source>
</reference>
<evidence type="ECO:0000256" key="1">
    <source>
        <dbReference type="ARBA" id="ARBA00022737"/>
    </source>
</evidence>
<dbReference type="InterPro" id="IPR041118">
    <property type="entry name" value="Rx_N"/>
</dbReference>
<dbReference type="Pfam" id="PF23598">
    <property type="entry name" value="LRR_14"/>
    <property type="match status" value="1"/>
</dbReference>
<evidence type="ECO:0000259" key="4">
    <source>
        <dbReference type="Pfam" id="PF18052"/>
    </source>
</evidence>
<dbReference type="Gene3D" id="3.80.10.10">
    <property type="entry name" value="Ribonuclease Inhibitor"/>
    <property type="match status" value="1"/>
</dbReference>
<keyword evidence="2" id="KW-0547">Nucleotide-binding</keyword>
<dbReference type="GO" id="GO:0000166">
    <property type="term" value="F:nucleotide binding"/>
    <property type="evidence" value="ECO:0007669"/>
    <property type="project" value="UniProtKB-KW"/>
</dbReference>
<dbReference type="InterPro" id="IPR032675">
    <property type="entry name" value="LRR_dom_sf"/>
</dbReference>
<dbReference type="Pfam" id="PF18052">
    <property type="entry name" value="Rx_N"/>
    <property type="match status" value="1"/>
</dbReference>
<dbReference type="Gene3D" id="1.20.5.4130">
    <property type="match status" value="1"/>
</dbReference>
<dbReference type="GO" id="GO:0006952">
    <property type="term" value="P:defense response"/>
    <property type="evidence" value="ECO:0007669"/>
    <property type="project" value="UniProtKB-KW"/>
</dbReference>
<dbReference type="AlphaFoldDB" id="A0AAV6JU89"/>
<dbReference type="Proteomes" id="UP000823749">
    <property type="component" value="Chromosome 6"/>
</dbReference>
<evidence type="ECO:0000259" key="5">
    <source>
        <dbReference type="Pfam" id="PF23598"/>
    </source>
</evidence>
<keyword evidence="3" id="KW-0611">Plant defense</keyword>
<comment type="caution">
    <text evidence="6">The sequence shown here is derived from an EMBL/GenBank/DDBJ whole genome shotgun (WGS) entry which is preliminary data.</text>
</comment>
<dbReference type="EMBL" id="JACTNZ010000006">
    <property type="protein sequence ID" value="KAG5543711.1"/>
    <property type="molecule type" value="Genomic_DNA"/>
</dbReference>
<accession>A0AAV6JU89</accession>
<organism evidence="6 7">
    <name type="scientific">Rhododendron griersonianum</name>
    <dbReference type="NCBI Taxonomy" id="479676"/>
    <lineage>
        <taxon>Eukaryota</taxon>
        <taxon>Viridiplantae</taxon>
        <taxon>Streptophyta</taxon>
        <taxon>Embryophyta</taxon>
        <taxon>Tracheophyta</taxon>
        <taxon>Spermatophyta</taxon>
        <taxon>Magnoliopsida</taxon>
        <taxon>eudicotyledons</taxon>
        <taxon>Gunneridae</taxon>
        <taxon>Pentapetalae</taxon>
        <taxon>asterids</taxon>
        <taxon>Ericales</taxon>
        <taxon>Ericaceae</taxon>
        <taxon>Ericoideae</taxon>
        <taxon>Rhodoreae</taxon>
        <taxon>Rhododendron</taxon>
    </lineage>
</organism>
<evidence type="ECO:0000256" key="3">
    <source>
        <dbReference type="ARBA" id="ARBA00022821"/>
    </source>
</evidence>
<feature type="domain" description="Disease resistance N-terminal" evidence="4">
    <location>
        <begin position="8"/>
        <end position="100"/>
    </location>
</feature>
<evidence type="ECO:0000313" key="7">
    <source>
        <dbReference type="Proteomes" id="UP000823749"/>
    </source>
</evidence>
<name>A0AAV6JU89_9ERIC</name>
<dbReference type="SUPFAM" id="SSF52058">
    <property type="entry name" value="L domain-like"/>
    <property type="match status" value="1"/>
</dbReference>
<proteinExistence type="predicted"/>
<keyword evidence="1" id="KW-0677">Repeat</keyword>
<feature type="domain" description="Disease resistance R13L4/SHOC-2-like LRR" evidence="5">
    <location>
        <begin position="225"/>
        <end position="362"/>
    </location>
</feature>
<sequence length="389" mass="44194">MFGGEIFLSAFIHVLFKKLASRDLWNFALKKPIRTQLAKWSRMLEQIEALLADAEDKQMTNQRGITLWLEDLEDLAYDLDDVLDEFATEALRRKMMEEPRASTSKVHAFIPTCCVSFNPSTLVSGSSMSSKIKEITNRLQDLFDQRIGLGLQNVPVERMEDKLKDNERGENITKARHSSYTRGYLDGIKKFESFHKAKNLRTFLPLGLGDRSKFSSNSYLSSDVALHLLPNLRRLRVLSLRRYRIYELSSLIGDLKHVRFLDLSCALIATLPESICALYNLQTLMLRYCKNLKKLPPTIGNLINLCHLDVTGADSLEEMPQKIGKLTSLQTLSNFIVSKGDGSAINELAYLIHLRGTLCISRLEHVADARDAVRANLKDKQGLEMLLMK</sequence>
<dbReference type="InterPro" id="IPR055414">
    <property type="entry name" value="LRR_R13L4/SHOC2-like"/>
</dbReference>
<gene>
    <name evidence="6" type="ORF">RHGRI_016466</name>
</gene>
<dbReference type="PANTHER" id="PTHR47186">
    <property type="entry name" value="LEUCINE-RICH REPEAT-CONTAINING PROTEIN 57"/>
    <property type="match status" value="1"/>
</dbReference>
<keyword evidence="7" id="KW-1185">Reference proteome</keyword>